<gene>
    <name evidence="1" type="ORF">ITJ42_15945</name>
</gene>
<keyword evidence="2" id="KW-1185">Reference proteome</keyword>
<dbReference type="AlphaFoldDB" id="A0A8I0SLC3"/>
<sequence length="137" mass="15144">MTTDSDAIPLLLTPGLPQDDSFLLRFPVEHRDEILSLMDEHGIDHGTVMEMSAGPQLAIESVQILAAGGGITALVHLYRSFVHRHDGKKVIIKQGDDSIDVSGYSPKQLEQFITARAAEQAARNDDWNQELEGRDDH</sequence>
<evidence type="ECO:0000313" key="1">
    <source>
        <dbReference type="EMBL" id="MBF4632712.1"/>
    </source>
</evidence>
<accession>A0A8I0SLC3</accession>
<comment type="caution">
    <text evidence="1">The sequence shown here is derived from an EMBL/GenBank/DDBJ whole genome shotgun (WGS) entry which is preliminary data.</text>
</comment>
<protein>
    <submittedName>
        <fullName evidence="1">Uncharacterized protein</fullName>
    </submittedName>
</protein>
<name>A0A8I0SLC3_9MICO</name>
<dbReference type="Proteomes" id="UP000634579">
    <property type="component" value="Unassembled WGS sequence"/>
</dbReference>
<evidence type="ECO:0000313" key="2">
    <source>
        <dbReference type="Proteomes" id="UP000634579"/>
    </source>
</evidence>
<dbReference type="RefSeq" id="WP_194676279.1">
    <property type="nucleotide sequence ID" value="NZ_JADKRP010000007.1"/>
</dbReference>
<proteinExistence type="predicted"/>
<reference evidence="1 2" key="1">
    <citation type="submission" date="2020-10" db="EMBL/GenBank/DDBJ databases">
        <title>Draft genome sequences of plant-associated actinobacteria.</title>
        <authorList>
            <person name="Tarlachkov S.V."/>
            <person name="Starodumova I.P."/>
            <person name="Dorofeeva L.V."/>
            <person name="Prisyazhnaya N.V."/>
            <person name="Roubtsova T.V."/>
            <person name="Chizhov V.N."/>
            <person name="Nadler S.A."/>
            <person name="Subbotin S.A."/>
            <person name="Evtushenko L.I."/>
        </authorList>
    </citation>
    <scope>NUCLEOTIDE SEQUENCE [LARGE SCALE GENOMIC DNA]</scope>
    <source>
        <strain evidence="1 2">VKM Ac-2886</strain>
    </source>
</reference>
<organism evidence="1 2">
    <name type="scientific">Clavibacter phaseoli</name>
    <dbReference type="NCBI Taxonomy" id="1734031"/>
    <lineage>
        <taxon>Bacteria</taxon>
        <taxon>Bacillati</taxon>
        <taxon>Actinomycetota</taxon>
        <taxon>Actinomycetes</taxon>
        <taxon>Micrococcales</taxon>
        <taxon>Microbacteriaceae</taxon>
        <taxon>Clavibacter</taxon>
    </lineage>
</organism>
<dbReference type="EMBL" id="JADKRP010000007">
    <property type="protein sequence ID" value="MBF4632712.1"/>
    <property type="molecule type" value="Genomic_DNA"/>
</dbReference>